<dbReference type="Pfam" id="PF22763">
    <property type="entry name" value="NrS1-1_pol-like_HBD"/>
    <property type="match status" value="1"/>
</dbReference>
<feature type="compositionally biased region" description="Basic and acidic residues" evidence="1">
    <location>
        <begin position="176"/>
        <end position="187"/>
    </location>
</feature>
<sequence length="391" mass="45065">MIDENTIPETLCARDQWICWEQAERNGETTKIPIDPQTGNFASTTNDHTWCTLETALEYWESNSTAVDGLGFVFTSADPVVGVDLDDCRDPETGRPTERAKRIINRFDSYTECSPSGTGYHILVTGELPDGRNRCGHVEMYDHARYFTVTGDHVSGTPTRVEPRQTELTEVHETYVREPDDDRHETLSPESDSNPPLSDDELLEKARNASNGDKFERLWNGTTTGYASQSEADMALCCLLAFWTGGHAVQMDRLFRRSKLDRPKWYHVHYADGSTYGEKTIARAIEHTSEFYEPSETRSNETQTQEFESPTDREHTYLNEKLSLLRKQTSTLETRLEEKTARIEQLERRLETYEGRPATREQPSDHSRVTQPRSIWGRLWRIIRCVFPRER</sequence>
<proteinExistence type="predicted"/>
<dbReference type="Proteomes" id="UP000219689">
    <property type="component" value="Unassembled WGS sequence"/>
</dbReference>
<feature type="region of interest" description="Disordered" evidence="1">
    <location>
        <begin position="291"/>
        <end position="313"/>
    </location>
</feature>
<dbReference type="InterPro" id="IPR054468">
    <property type="entry name" value="NrSPol-like_HBD"/>
</dbReference>
<gene>
    <name evidence="3" type="ORF">CP557_08050</name>
</gene>
<organism evidence="3 4">
    <name type="scientific">Natrinema ejinorense</name>
    <dbReference type="NCBI Taxonomy" id="373386"/>
    <lineage>
        <taxon>Archaea</taxon>
        <taxon>Methanobacteriati</taxon>
        <taxon>Methanobacteriota</taxon>
        <taxon>Stenosarchaea group</taxon>
        <taxon>Halobacteria</taxon>
        <taxon>Halobacteriales</taxon>
        <taxon>Natrialbaceae</taxon>
        <taxon>Natrinema</taxon>
    </lineage>
</organism>
<protein>
    <recommendedName>
        <fullName evidence="2">NrS-1 polymerase-like HBD domain-containing protein</fullName>
    </recommendedName>
</protein>
<dbReference type="RefSeq" id="WP_097379430.1">
    <property type="nucleotide sequence ID" value="NZ_NXNI01000001.1"/>
</dbReference>
<feature type="domain" description="NrS-1 polymerase-like HBD" evidence="2">
    <location>
        <begin position="229"/>
        <end position="294"/>
    </location>
</feature>
<dbReference type="EMBL" id="NXNI01000001">
    <property type="protein sequence ID" value="PCR90481.1"/>
    <property type="molecule type" value="Genomic_DNA"/>
</dbReference>
<name>A0A2A5QUF5_9EURY</name>
<comment type="caution">
    <text evidence="3">The sequence shown here is derived from an EMBL/GenBank/DDBJ whole genome shotgun (WGS) entry which is preliminary data.</text>
</comment>
<evidence type="ECO:0000259" key="2">
    <source>
        <dbReference type="Pfam" id="PF22763"/>
    </source>
</evidence>
<keyword evidence="4" id="KW-1185">Reference proteome</keyword>
<feature type="compositionally biased region" description="Basic and acidic residues" evidence="1">
    <location>
        <begin position="348"/>
        <end position="368"/>
    </location>
</feature>
<evidence type="ECO:0000313" key="3">
    <source>
        <dbReference type="EMBL" id="PCR90481.1"/>
    </source>
</evidence>
<feature type="region of interest" description="Disordered" evidence="1">
    <location>
        <begin position="348"/>
        <end position="369"/>
    </location>
</feature>
<accession>A0A2A5QUF5</accession>
<reference evidence="3 4" key="1">
    <citation type="submission" date="2017-09" db="EMBL/GenBank/DDBJ databases">
        <title>Genome sequences of Natrinema ejinorence JCM 13890T.</title>
        <authorList>
            <person name="Roh S.W."/>
            <person name="Kim Y.B."/>
            <person name="Kim J.Y."/>
        </authorList>
    </citation>
    <scope>NUCLEOTIDE SEQUENCE [LARGE SCALE GENOMIC DNA]</scope>
    <source>
        <strain evidence="3 4">JCM 13890</strain>
    </source>
</reference>
<dbReference type="AlphaFoldDB" id="A0A2A5QUF5"/>
<evidence type="ECO:0000313" key="4">
    <source>
        <dbReference type="Proteomes" id="UP000219689"/>
    </source>
</evidence>
<feature type="region of interest" description="Disordered" evidence="1">
    <location>
        <begin position="176"/>
        <end position="200"/>
    </location>
</feature>
<evidence type="ECO:0000256" key="1">
    <source>
        <dbReference type="SAM" id="MobiDB-lite"/>
    </source>
</evidence>